<dbReference type="PANTHER" id="PTHR30349:SF81">
    <property type="entry name" value="TYROSINE RECOMBINASE XERC"/>
    <property type="match status" value="1"/>
</dbReference>
<keyword evidence="2" id="KW-0229">DNA integration</keyword>
<dbReference type="PANTHER" id="PTHR30349">
    <property type="entry name" value="PHAGE INTEGRASE-RELATED"/>
    <property type="match status" value="1"/>
</dbReference>
<evidence type="ECO:0000259" key="7">
    <source>
        <dbReference type="PROSITE" id="PS51900"/>
    </source>
</evidence>
<evidence type="ECO:0000313" key="8">
    <source>
        <dbReference type="EMBL" id="MFK2931896.1"/>
    </source>
</evidence>
<organism evidence="8 9">
    <name type="scientific">Dyella agri</name>
    <dbReference type="NCBI Taxonomy" id="1926869"/>
    <lineage>
        <taxon>Bacteria</taxon>
        <taxon>Pseudomonadati</taxon>
        <taxon>Pseudomonadota</taxon>
        <taxon>Gammaproteobacteria</taxon>
        <taxon>Lysobacterales</taxon>
        <taxon>Rhodanobacteraceae</taxon>
        <taxon>Dyella</taxon>
    </lineage>
</organism>
<dbReference type="Proteomes" id="UP001620397">
    <property type="component" value="Unassembled WGS sequence"/>
</dbReference>
<dbReference type="Gene3D" id="1.10.150.130">
    <property type="match status" value="1"/>
</dbReference>
<evidence type="ECO:0000313" key="9">
    <source>
        <dbReference type="Proteomes" id="UP001620397"/>
    </source>
</evidence>
<keyword evidence="9" id="KW-1185">Reference proteome</keyword>
<dbReference type="InterPro" id="IPR050090">
    <property type="entry name" value="Tyrosine_recombinase_XerCD"/>
</dbReference>
<keyword evidence="1" id="KW-0159">Chromosome partition</keyword>
<evidence type="ECO:0000256" key="5">
    <source>
        <dbReference type="PROSITE-ProRule" id="PRU01248"/>
    </source>
</evidence>
<gene>
    <name evidence="8" type="ORF">ISP14_13950</name>
</gene>
<dbReference type="InterPro" id="IPR011010">
    <property type="entry name" value="DNA_brk_join_enz"/>
</dbReference>
<evidence type="ECO:0000256" key="2">
    <source>
        <dbReference type="ARBA" id="ARBA00022908"/>
    </source>
</evidence>
<keyword evidence="4" id="KW-0233">DNA recombination</keyword>
<dbReference type="Gene3D" id="1.10.443.10">
    <property type="entry name" value="Intergrase catalytic core"/>
    <property type="match status" value="1"/>
</dbReference>
<reference evidence="8 9" key="1">
    <citation type="submission" date="2020-10" db="EMBL/GenBank/DDBJ databases">
        <title>Phylogeny of dyella-like bacteria.</title>
        <authorList>
            <person name="Fu J."/>
        </authorList>
    </citation>
    <scope>NUCLEOTIDE SEQUENCE [LARGE SCALE GENOMIC DNA]</scope>
    <source>
        <strain evidence="8 9">DKC-1</strain>
    </source>
</reference>
<dbReference type="InterPro" id="IPR002104">
    <property type="entry name" value="Integrase_catalytic"/>
</dbReference>
<dbReference type="PROSITE" id="PS51898">
    <property type="entry name" value="TYR_RECOMBINASE"/>
    <property type="match status" value="1"/>
</dbReference>
<proteinExistence type="predicted"/>
<keyword evidence="3 5" id="KW-0238">DNA-binding</keyword>
<feature type="domain" description="Tyr recombinase" evidence="6">
    <location>
        <begin position="113"/>
        <end position="298"/>
    </location>
</feature>
<evidence type="ECO:0000256" key="1">
    <source>
        <dbReference type="ARBA" id="ARBA00022829"/>
    </source>
</evidence>
<accession>A0ABW8KIV4</accession>
<evidence type="ECO:0000259" key="6">
    <source>
        <dbReference type="PROSITE" id="PS51898"/>
    </source>
</evidence>
<dbReference type="InterPro" id="IPR013762">
    <property type="entry name" value="Integrase-like_cat_sf"/>
</dbReference>
<dbReference type="InterPro" id="IPR010998">
    <property type="entry name" value="Integrase_recombinase_N"/>
</dbReference>
<sequence>MLLTDAVRCHLNALTAGGRSPDTVRCTKYGLRRFVIFLATAQLEHIEQLDHEALMRYREDVSCRLTSKGTMLSLGFQAGLLGYVRVFCRWMVAQDWLIADPSKRVPIPQTAHHLPKAIMEYDEVLRVLSQPDAHTTLGFRDRVIMEVLYSSGIRRAEVAHLRVDDVDTEHGFLIVREGKGRKDRAVPIGASVCALLNTYLTGIRPDWPGAKHDAHLFLGVGGRRLQPLAIGDIVQRHSLAAGLTKSVSTHSFRHACATHMLRAGASIRHIQELLGHASIDSTMIYTRVTINDLRAAHRQFHPREQDADNV</sequence>
<evidence type="ECO:0000256" key="4">
    <source>
        <dbReference type="ARBA" id="ARBA00023172"/>
    </source>
</evidence>
<comment type="caution">
    <text evidence="8">The sequence shown here is derived from an EMBL/GenBank/DDBJ whole genome shotgun (WGS) entry which is preliminary data.</text>
</comment>
<dbReference type="RefSeq" id="WP_404540974.1">
    <property type="nucleotide sequence ID" value="NZ_JADIKL010000008.1"/>
</dbReference>
<name>A0ABW8KIV4_9GAMM</name>
<dbReference type="PROSITE" id="PS51900">
    <property type="entry name" value="CB"/>
    <property type="match status" value="1"/>
</dbReference>
<evidence type="ECO:0000256" key="3">
    <source>
        <dbReference type="ARBA" id="ARBA00023125"/>
    </source>
</evidence>
<dbReference type="EMBL" id="JADIKL010000008">
    <property type="protein sequence ID" value="MFK2931896.1"/>
    <property type="molecule type" value="Genomic_DNA"/>
</dbReference>
<dbReference type="SUPFAM" id="SSF56349">
    <property type="entry name" value="DNA breaking-rejoining enzymes"/>
    <property type="match status" value="1"/>
</dbReference>
<dbReference type="InterPro" id="IPR044068">
    <property type="entry name" value="CB"/>
</dbReference>
<dbReference type="Pfam" id="PF00589">
    <property type="entry name" value="Phage_integrase"/>
    <property type="match status" value="1"/>
</dbReference>
<protein>
    <submittedName>
        <fullName evidence="8">Tyrosine-type recombinase/integrase</fullName>
    </submittedName>
</protein>
<feature type="domain" description="Core-binding (CB)" evidence="7">
    <location>
        <begin position="1"/>
        <end position="92"/>
    </location>
</feature>